<sequence length="261" mass="29912">MCERLLINIQLRSKTTHSVSLSTTSFVVRYSHSVNSNYDTMPDIHVAVSKILPATEIENCELIITQYTKIEQIQLRLEYCFHNQMYSHPYTFSVLTNGQEYFTDTTGWVNLPTEESTFGTESSGCPTAQLKVEFSLVSPPNGHIIGNTEQSTLSEIDAIAERIHVDATLEDNKRFISCIVPTLPQYHNYLVAIKQFIDGTGDYSPSQYLYVENKDQERIRQKKREKRTLDAEPKLRYDSKDEPVTLFDYQCPPLNGECYIA</sequence>
<evidence type="ECO:0000313" key="2">
    <source>
        <dbReference type="EMBL" id="CAF4351531.1"/>
    </source>
</evidence>
<comment type="caution">
    <text evidence="1">The sequence shown here is derived from an EMBL/GenBank/DDBJ whole genome shotgun (WGS) entry which is preliminary data.</text>
</comment>
<dbReference type="EMBL" id="CAJNOQ010021546">
    <property type="protein sequence ID" value="CAF1487883.1"/>
    <property type="molecule type" value="Genomic_DNA"/>
</dbReference>
<name>A0A815S5M8_9BILA</name>
<proteinExistence type="predicted"/>
<dbReference type="AlphaFoldDB" id="A0A815S5M8"/>
<keyword evidence="3" id="KW-1185">Reference proteome</keyword>
<evidence type="ECO:0000313" key="3">
    <source>
        <dbReference type="Proteomes" id="UP000663829"/>
    </source>
</evidence>
<reference evidence="1" key="1">
    <citation type="submission" date="2021-02" db="EMBL/GenBank/DDBJ databases">
        <authorList>
            <person name="Nowell W R."/>
        </authorList>
    </citation>
    <scope>NUCLEOTIDE SEQUENCE</scope>
</reference>
<dbReference type="Proteomes" id="UP000681722">
    <property type="component" value="Unassembled WGS sequence"/>
</dbReference>
<dbReference type="EMBL" id="CAJOBC010087033">
    <property type="protein sequence ID" value="CAF4351531.1"/>
    <property type="molecule type" value="Genomic_DNA"/>
</dbReference>
<gene>
    <name evidence="1" type="ORF">GPM918_LOCUS36119</name>
    <name evidence="2" type="ORF">SRO942_LOCUS36845</name>
</gene>
<organism evidence="1 3">
    <name type="scientific">Didymodactylos carnosus</name>
    <dbReference type="NCBI Taxonomy" id="1234261"/>
    <lineage>
        <taxon>Eukaryota</taxon>
        <taxon>Metazoa</taxon>
        <taxon>Spiralia</taxon>
        <taxon>Gnathifera</taxon>
        <taxon>Rotifera</taxon>
        <taxon>Eurotatoria</taxon>
        <taxon>Bdelloidea</taxon>
        <taxon>Philodinida</taxon>
        <taxon>Philodinidae</taxon>
        <taxon>Didymodactylos</taxon>
    </lineage>
</organism>
<dbReference type="Proteomes" id="UP000663829">
    <property type="component" value="Unassembled WGS sequence"/>
</dbReference>
<accession>A0A815S5M8</accession>
<evidence type="ECO:0000313" key="1">
    <source>
        <dbReference type="EMBL" id="CAF1487883.1"/>
    </source>
</evidence>
<protein>
    <submittedName>
        <fullName evidence="1">Uncharacterized protein</fullName>
    </submittedName>
</protein>